<dbReference type="Proteomes" id="UP000095563">
    <property type="component" value="Unassembled WGS sequence"/>
</dbReference>
<reference evidence="1 2" key="1">
    <citation type="submission" date="2015-09" db="EMBL/GenBank/DDBJ databases">
        <authorList>
            <consortium name="Pathogen Informatics"/>
        </authorList>
    </citation>
    <scope>NUCLEOTIDE SEQUENCE [LARGE SCALE GENOMIC DNA]</scope>
    <source>
        <strain evidence="1 2">2789STDY5834956</strain>
    </source>
</reference>
<sequence>MENVNVNMNEGILKMFLISCRDGVYVNNKPMESFKAKERVNFLDVVEVKDLDENKLVATYTNNKKDIFERIDAKLTSLDLEVFLLDAKEVDCLIINNNIEDIKSVEEVREMIEWDEIGLLKYLDEAETVLKIFYHSGDTLTLELM</sequence>
<evidence type="ECO:0000313" key="2">
    <source>
        <dbReference type="Proteomes" id="UP000095563"/>
    </source>
</evidence>
<accession>A0A174QP27</accession>
<dbReference type="EMBL" id="CZBO01000001">
    <property type="protein sequence ID" value="CUP75023.1"/>
    <property type="molecule type" value="Genomic_DNA"/>
</dbReference>
<dbReference type="AlphaFoldDB" id="A0A174QP27"/>
<gene>
    <name evidence="1" type="ORF">ERS852568_00655</name>
</gene>
<dbReference type="RefSeq" id="WP_055206699.1">
    <property type="nucleotide sequence ID" value="NZ_CZBO01000001.1"/>
</dbReference>
<name>A0A174QP27_9CLOT</name>
<protein>
    <submittedName>
        <fullName evidence="1">Uncharacterized protein</fullName>
    </submittedName>
</protein>
<evidence type="ECO:0000313" key="1">
    <source>
        <dbReference type="EMBL" id="CUP75023.1"/>
    </source>
</evidence>
<organism evidence="1 2">
    <name type="scientific">Clostridium baratii</name>
    <dbReference type="NCBI Taxonomy" id="1561"/>
    <lineage>
        <taxon>Bacteria</taxon>
        <taxon>Bacillati</taxon>
        <taxon>Bacillota</taxon>
        <taxon>Clostridia</taxon>
        <taxon>Eubacteriales</taxon>
        <taxon>Clostridiaceae</taxon>
        <taxon>Clostridium</taxon>
    </lineage>
</organism>
<proteinExistence type="predicted"/>